<evidence type="ECO:0000256" key="2">
    <source>
        <dbReference type="PROSITE-ProRule" id="PRU00169"/>
    </source>
</evidence>
<dbReference type="Pfam" id="PF00072">
    <property type="entry name" value="Response_reg"/>
    <property type="match status" value="1"/>
</dbReference>
<evidence type="ECO:0000259" key="3">
    <source>
        <dbReference type="PROSITE" id="PS50110"/>
    </source>
</evidence>
<dbReference type="PANTHER" id="PTHR44591:SF3">
    <property type="entry name" value="RESPONSE REGULATORY DOMAIN-CONTAINING PROTEIN"/>
    <property type="match status" value="1"/>
</dbReference>
<feature type="modified residue" description="4-aspartylphosphate" evidence="2">
    <location>
        <position position="59"/>
    </location>
</feature>
<sequence>MDKTKTIMLVDDSKVSRLMLKAIVENQFPSWKVLEAENAAEALKISLYENENIDLITLDMNMPGTDGITIAPQLKNNCTNAVIALLTGNVTDDVIEKAEKQGLLFIAKPITEDKIIELVGSYAF</sequence>
<dbReference type="PROSITE" id="PS50110">
    <property type="entry name" value="RESPONSE_REGULATORY"/>
    <property type="match status" value="1"/>
</dbReference>
<keyword evidence="5" id="KW-1185">Reference proteome</keyword>
<gene>
    <name evidence="4" type="ORF">NKI27_17740</name>
</gene>
<name>A0ABY6N1B1_9ALTE</name>
<dbReference type="InterPro" id="IPR011006">
    <property type="entry name" value="CheY-like_superfamily"/>
</dbReference>
<dbReference type="CDD" id="cd17546">
    <property type="entry name" value="REC_hyHK_CKI1_RcsC-like"/>
    <property type="match status" value="1"/>
</dbReference>
<keyword evidence="1 2" id="KW-0597">Phosphoprotein</keyword>
<accession>A0ABY6N1B1</accession>
<organism evidence="4 5">
    <name type="scientific">Alkalimarinus alittae</name>
    <dbReference type="NCBI Taxonomy" id="2961619"/>
    <lineage>
        <taxon>Bacteria</taxon>
        <taxon>Pseudomonadati</taxon>
        <taxon>Pseudomonadota</taxon>
        <taxon>Gammaproteobacteria</taxon>
        <taxon>Alteromonadales</taxon>
        <taxon>Alteromonadaceae</taxon>
        <taxon>Alkalimarinus</taxon>
    </lineage>
</organism>
<protein>
    <submittedName>
        <fullName evidence="4">Response regulator</fullName>
    </submittedName>
</protein>
<dbReference type="RefSeq" id="WP_265047349.1">
    <property type="nucleotide sequence ID" value="NZ_CP100390.1"/>
</dbReference>
<dbReference type="PANTHER" id="PTHR44591">
    <property type="entry name" value="STRESS RESPONSE REGULATOR PROTEIN 1"/>
    <property type="match status" value="1"/>
</dbReference>
<dbReference type="SUPFAM" id="SSF52172">
    <property type="entry name" value="CheY-like"/>
    <property type="match status" value="1"/>
</dbReference>
<proteinExistence type="predicted"/>
<evidence type="ECO:0000256" key="1">
    <source>
        <dbReference type="ARBA" id="ARBA00022553"/>
    </source>
</evidence>
<dbReference type="InterPro" id="IPR050595">
    <property type="entry name" value="Bact_response_regulator"/>
</dbReference>
<feature type="domain" description="Response regulatory" evidence="3">
    <location>
        <begin position="6"/>
        <end position="123"/>
    </location>
</feature>
<dbReference type="Proteomes" id="UP001163739">
    <property type="component" value="Chromosome"/>
</dbReference>
<evidence type="ECO:0000313" key="5">
    <source>
        <dbReference type="Proteomes" id="UP001163739"/>
    </source>
</evidence>
<dbReference type="EMBL" id="CP100390">
    <property type="protein sequence ID" value="UZE95866.1"/>
    <property type="molecule type" value="Genomic_DNA"/>
</dbReference>
<reference evidence="4" key="1">
    <citation type="submission" date="2022-06" db="EMBL/GenBank/DDBJ databases">
        <title>Alkalimarinus sp. nov., isolated from gut of a Alitta virens.</title>
        <authorList>
            <person name="Yang A.I."/>
            <person name="Shin N.-R."/>
        </authorList>
    </citation>
    <scope>NUCLEOTIDE SEQUENCE</scope>
    <source>
        <strain evidence="4">A2M4</strain>
    </source>
</reference>
<dbReference type="SMART" id="SM00448">
    <property type="entry name" value="REC"/>
    <property type="match status" value="1"/>
</dbReference>
<dbReference type="InterPro" id="IPR001789">
    <property type="entry name" value="Sig_transdc_resp-reg_receiver"/>
</dbReference>
<evidence type="ECO:0000313" key="4">
    <source>
        <dbReference type="EMBL" id="UZE95866.1"/>
    </source>
</evidence>
<dbReference type="Gene3D" id="3.40.50.2300">
    <property type="match status" value="1"/>
</dbReference>